<dbReference type="InterPro" id="IPR018488">
    <property type="entry name" value="cNMP-bd_CS"/>
</dbReference>
<keyword evidence="13" id="KW-1185">Reference proteome</keyword>
<feature type="transmembrane region" description="Helical" evidence="10">
    <location>
        <begin position="133"/>
        <end position="154"/>
    </location>
</feature>
<dbReference type="InterPro" id="IPR018490">
    <property type="entry name" value="cNMP-bd_dom_sf"/>
</dbReference>
<evidence type="ECO:0000313" key="13">
    <source>
        <dbReference type="Proteomes" id="UP000019132"/>
    </source>
</evidence>
<dbReference type="EnsemblProtists" id="PYU1_T002072">
    <property type="protein sequence ID" value="PYU1_T002072"/>
    <property type="gene ID" value="PYU1_G002070"/>
</dbReference>
<accession>K3WAT1</accession>
<name>K3WAT1_GLOUD</name>
<dbReference type="SUPFAM" id="SSF81324">
    <property type="entry name" value="Voltage-gated potassium channels"/>
    <property type="match status" value="3"/>
</dbReference>
<dbReference type="InterPro" id="IPR014710">
    <property type="entry name" value="RmlC-like_jellyroll"/>
</dbReference>
<feature type="domain" description="Cyclic nucleotide-binding" evidence="11">
    <location>
        <begin position="1479"/>
        <end position="1569"/>
    </location>
</feature>
<dbReference type="Gene3D" id="2.60.120.10">
    <property type="entry name" value="Jelly Rolls"/>
    <property type="match status" value="3"/>
</dbReference>
<dbReference type="Pfam" id="PF00027">
    <property type="entry name" value="cNMP_binding"/>
    <property type="match status" value="2"/>
</dbReference>
<evidence type="ECO:0000256" key="6">
    <source>
        <dbReference type="ARBA" id="ARBA00023136"/>
    </source>
</evidence>
<dbReference type="PANTHER" id="PTHR45638:SF11">
    <property type="entry name" value="CYCLIC NUCLEOTIDE-GATED CATION CHANNEL SUBUNIT A"/>
    <property type="match status" value="1"/>
</dbReference>
<protein>
    <recommendedName>
        <fullName evidence="11">Cyclic nucleotide-binding domain-containing protein</fullName>
    </recommendedName>
</protein>
<dbReference type="Gene3D" id="1.10.287.630">
    <property type="entry name" value="Helix hairpin bin"/>
    <property type="match status" value="2"/>
</dbReference>
<keyword evidence="6 10" id="KW-0472">Membrane</keyword>
<evidence type="ECO:0000256" key="7">
    <source>
        <dbReference type="ARBA" id="ARBA00023286"/>
    </source>
</evidence>
<feature type="domain" description="Cyclic nucleotide-binding" evidence="11">
    <location>
        <begin position="875"/>
        <end position="1015"/>
    </location>
</feature>
<feature type="transmembrane region" description="Helical" evidence="10">
    <location>
        <begin position="544"/>
        <end position="566"/>
    </location>
</feature>
<dbReference type="VEuPathDB" id="FungiDB:PYU1_G002070"/>
<dbReference type="InterPro" id="IPR000595">
    <property type="entry name" value="cNMP-bd_dom"/>
</dbReference>
<dbReference type="InterPro" id="IPR050866">
    <property type="entry name" value="CNG_cation_channel"/>
</dbReference>
<feature type="transmembrane region" description="Helical" evidence="10">
    <location>
        <begin position="1348"/>
        <end position="1377"/>
    </location>
</feature>
<evidence type="ECO:0000313" key="12">
    <source>
        <dbReference type="EnsemblProtists" id="PYU1_T002072"/>
    </source>
</evidence>
<dbReference type="CDD" id="cd00038">
    <property type="entry name" value="CAP_ED"/>
    <property type="match status" value="3"/>
</dbReference>
<dbReference type="PANTHER" id="PTHR45638">
    <property type="entry name" value="CYCLIC NUCLEOTIDE-GATED CATION CHANNEL SUBUNIT A"/>
    <property type="match status" value="1"/>
</dbReference>
<evidence type="ECO:0000256" key="5">
    <source>
        <dbReference type="ARBA" id="ARBA00023065"/>
    </source>
</evidence>
<feature type="transmembrane region" description="Helical" evidence="10">
    <location>
        <begin position="232"/>
        <end position="250"/>
    </location>
</feature>
<dbReference type="GO" id="GO:0044877">
    <property type="term" value="F:protein-containing complex binding"/>
    <property type="evidence" value="ECO:0007669"/>
    <property type="project" value="TreeGrafter"/>
</dbReference>
<feature type="region of interest" description="Disordered" evidence="9">
    <location>
        <begin position="936"/>
        <end position="955"/>
    </location>
</feature>
<evidence type="ECO:0000256" key="2">
    <source>
        <dbReference type="ARBA" id="ARBA00022448"/>
    </source>
</evidence>
<reference evidence="13" key="2">
    <citation type="submission" date="2010-04" db="EMBL/GenBank/DDBJ databases">
        <authorList>
            <person name="Buell R."/>
            <person name="Hamilton J."/>
            <person name="Hostetler J."/>
        </authorList>
    </citation>
    <scope>NUCLEOTIDE SEQUENCE [LARGE SCALE GENOMIC DNA]</scope>
    <source>
        <strain evidence="13">DAOM:BR144</strain>
    </source>
</reference>
<reference evidence="13" key="1">
    <citation type="journal article" date="2010" name="Genome Biol.">
        <title>Genome sequence of the necrotrophic plant pathogen Pythium ultimum reveals original pathogenicity mechanisms and effector repertoire.</title>
        <authorList>
            <person name="Levesque C.A."/>
            <person name="Brouwer H."/>
            <person name="Cano L."/>
            <person name="Hamilton J.P."/>
            <person name="Holt C."/>
            <person name="Huitema E."/>
            <person name="Raffaele S."/>
            <person name="Robideau G.P."/>
            <person name="Thines M."/>
            <person name="Win J."/>
            <person name="Zerillo M.M."/>
            <person name="Beakes G.W."/>
            <person name="Boore J.L."/>
            <person name="Busam D."/>
            <person name="Dumas B."/>
            <person name="Ferriera S."/>
            <person name="Fuerstenberg S.I."/>
            <person name="Gachon C.M."/>
            <person name="Gaulin E."/>
            <person name="Govers F."/>
            <person name="Grenville-Briggs L."/>
            <person name="Horner N."/>
            <person name="Hostetler J."/>
            <person name="Jiang R.H."/>
            <person name="Johnson J."/>
            <person name="Krajaejun T."/>
            <person name="Lin H."/>
            <person name="Meijer H.J."/>
            <person name="Moore B."/>
            <person name="Morris P."/>
            <person name="Phuntmart V."/>
            <person name="Puiu D."/>
            <person name="Shetty J."/>
            <person name="Stajich J.E."/>
            <person name="Tripathy S."/>
            <person name="Wawra S."/>
            <person name="van West P."/>
            <person name="Whitty B.R."/>
            <person name="Coutinho P.M."/>
            <person name="Henrissat B."/>
            <person name="Martin F."/>
            <person name="Thomas P.D."/>
            <person name="Tyler B.M."/>
            <person name="De Vries R.P."/>
            <person name="Kamoun S."/>
            <person name="Yandell M."/>
            <person name="Tisserat N."/>
            <person name="Buell C.R."/>
        </authorList>
    </citation>
    <scope>NUCLEOTIDE SEQUENCE</scope>
    <source>
        <strain evidence="13">DAOM:BR144</strain>
    </source>
</reference>
<feature type="transmembrane region" description="Helical" evidence="10">
    <location>
        <begin position="683"/>
        <end position="701"/>
    </location>
</feature>
<evidence type="ECO:0000256" key="1">
    <source>
        <dbReference type="ARBA" id="ARBA00004141"/>
    </source>
</evidence>
<organism evidence="12 13">
    <name type="scientific">Globisporangium ultimum (strain ATCC 200006 / CBS 805.95 / DAOM BR144)</name>
    <name type="common">Pythium ultimum</name>
    <dbReference type="NCBI Taxonomy" id="431595"/>
    <lineage>
        <taxon>Eukaryota</taxon>
        <taxon>Sar</taxon>
        <taxon>Stramenopiles</taxon>
        <taxon>Oomycota</taxon>
        <taxon>Peronosporomycetes</taxon>
        <taxon>Pythiales</taxon>
        <taxon>Pythiaceae</taxon>
        <taxon>Globisporangium</taxon>
    </lineage>
</organism>
<keyword evidence="8" id="KW-0407">Ion channel</keyword>
<keyword evidence="7" id="KW-1071">Ligand-gated ion channel</keyword>
<feature type="region of interest" description="Disordered" evidence="9">
    <location>
        <begin position="1593"/>
        <end position="1650"/>
    </location>
</feature>
<reference evidence="12" key="3">
    <citation type="submission" date="2015-02" db="UniProtKB">
        <authorList>
            <consortium name="EnsemblProtists"/>
        </authorList>
    </citation>
    <scope>IDENTIFICATION</scope>
    <source>
        <strain evidence="12">DAOM BR144</strain>
    </source>
</reference>
<sequence length="1750" mass="199936">MVWILCLQLILCYNWIVIPLQLAFPLLDDKIVPILILNFAVDVIQWVDIYLSLNLSYSINSEKIFDPVRSAERYLKSWSFVMDICCIWPYAIFKPSLSNTTTIRIPQLLRVWRLKGHFSEVENFMLINSRKRLILFGLVLLMLYHVVACLHFSITHWEGFSHKIDAWIPSDDIYMRQINGSYFEDVNGFMYAVYSAKVQRTRAIQYFRSLYYATNVLAALGRTMEPDSERQYVAALLFMLSGFLITAIVVDNVQKRFTASAFEQKEFFATRSRIQLFLKRQNSPLSIHQRVNSFLDFWWSSHRGAIIHELLEELPAAIKRDIVRSICTPAIESFNLLRIEDPYKIGTSNMIPDDVRSEMELVFLDNLRFILFGQGEIIYRLGDYAGGLYFVLEGRVSVMSDGGMPHSVPLGGFFGTAALDLHEDMGREAETLAIGYTEHVTAISGCIVVYVSREHLLVMKKVFASLSVSLRVLERKIRSANVVRTSLLEQVLTGPPASSPTLRRAMMGAKATEPLTVISKGMGFWGNQTCFDPDSKFVSMWEMWIFFATTAQCVLVIYHTCFGVYVTDDSSVFVAADTVTILLESCFLIDMYLQFRLGYYEYGNKVMDIQLIKKHYLHTSHFYVDLVALIPLFTLNWLPSTVQGRAELLNWNKLLRIVKAPTLFKSLESKYVKLTLELRLFKLVYYTFLTFHFFGCIWFDFAANSSGLHFGVESSAHANATLTTYFGANAWLPGENFVGANRSFQYFGSIFWAFGLMSASSTGELPKTVVQCFFSVCTMTSGFFLFAYVIGNFWDVIELEDSENRDFVAKLSALRQLLGHFELPQHISEKFKTYFFFKRFHSITQEHVLERVLPPSLLVDIRMFQLQPMIVKVAFLTGMEDSVTRMLISLFTQIMFVKDEYICRFGEEGSEMFFIFTGMLDILIPVSLLTGAGPSTPPASSTLSQKGASTSRSNSTEALQKVNEITAGSYFGEAALFTNAPRNAFVKAKTSCILYKLSRKSLELVFDRYPEWKKKVLRIVKIQQEQQRLAQLAAEVQQEIDGGGRRRIFKRKLSRMDLMNSRAEGIEELLLAHSRGGKKKSLTFSIQQLFLKSDILPRLHARLKPITQKVQGFLQLLANGAEIQSSFYIFWLRLATFCTVFTAVFAPYRVAYDDMDRWNGIPVLLRIVECFCEFVYWWDIWFHFRVRTNQTAMELYEQDHLLAYKRERLVWDLVAAFPIDHFVVDFVFSKQRVVLQKWLRLNRCFKVRNLAYYRNEINRRSVSFEADKVKTLWLLYLLAIFWTSCAYFAVSMHDGFGHVWQAWLPDEQLSSLDPEPGLLLLRLFAAFSRDDRIREKGKTFVPTTTLDYVFSILICFVGQLIMALMIGQMANVFILYIDNEVQYRKNHIAIEHYLARWKVSNPLKLRANAFLSSWWSSYAGVDYQAVFDDLPASVRAEGISYIAETPLLLFTERVFRPLTRGASKDETGSATVDSLMHTIAHSLRFEGYPRGEDVIVEGSVCKAMYFVVRGYLFSKSASNPSLYHASRFRMGDYFGEKGLLGQSVSLMTVSTIRASDLFVLNSQDLLEAVKSHAYFQVVFKLAQDVVRQKNPSSEFFAEESSTKKPEKGSHRRTSEPILSNRLPYNVGVVQSSSKNDDTKTARPRSSSSEAQLSKLLRVTNESEWDNAFRLFVELILPNGTLNDLDGKPRSTEYGAGQNTNAENVAATSFGGRTRRAQSVGLEPAMSTHLVPKQDATGVIASTKSDGSRLA</sequence>
<evidence type="ECO:0000256" key="10">
    <source>
        <dbReference type="SAM" id="Phobius"/>
    </source>
</evidence>
<dbReference type="SUPFAM" id="SSF51206">
    <property type="entry name" value="cAMP-binding domain-like"/>
    <property type="match status" value="3"/>
</dbReference>
<dbReference type="SMART" id="SM00100">
    <property type="entry name" value="cNMP"/>
    <property type="match status" value="3"/>
</dbReference>
<evidence type="ECO:0000256" key="3">
    <source>
        <dbReference type="ARBA" id="ARBA00022692"/>
    </source>
</evidence>
<feature type="transmembrane region" description="Helical" evidence="10">
    <location>
        <begin position="1128"/>
        <end position="1148"/>
    </location>
</feature>
<dbReference type="eggNOG" id="KOG0500">
    <property type="taxonomic scope" value="Eukaryota"/>
</dbReference>
<dbReference type="PROSITE" id="PS00888">
    <property type="entry name" value="CNMP_BINDING_1"/>
    <property type="match status" value="1"/>
</dbReference>
<evidence type="ECO:0000259" key="11">
    <source>
        <dbReference type="PROSITE" id="PS50042"/>
    </source>
</evidence>
<keyword evidence="5" id="KW-0406">Ion transport</keyword>
<feature type="transmembrane region" description="Helical" evidence="10">
    <location>
        <begin position="743"/>
        <end position="760"/>
    </location>
</feature>
<dbReference type="HOGENOM" id="CLU_001032_0_0_1"/>
<dbReference type="GO" id="GO:0005221">
    <property type="term" value="F:intracellularly cyclic nucleotide-activated monoatomic cation channel activity"/>
    <property type="evidence" value="ECO:0007669"/>
    <property type="project" value="InterPro"/>
</dbReference>
<feature type="transmembrane region" description="Helical" evidence="10">
    <location>
        <begin position="772"/>
        <end position="794"/>
    </location>
</feature>
<dbReference type="Gene3D" id="1.10.287.70">
    <property type="match status" value="3"/>
</dbReference>
<evidence type="ECO:0000256" key="4">
    <source>
        <dbReference type="ARBA" id="ARBA00022989"/>
    </source>
</evidence>
<dbReference type="OMA" id="QLIMALM"/>
<feature type="compositionally biased region" description="Polar residues" evidence="9">
    <location>
        <begin position="938"/>
        <end position="955"/>
    </location>
</feature>
<evidence type="ECO:0000256" key="8">
    <source>
        <dbReference type="ARBA" id="ARBA00023303"/>
    </source>
</evidence>
<dbReference type="EMBL" id="GL376634">
    <property type="status" value="NOT_ANNOTATED_CDS"/>
    <property type="molecule type" value="Genomic_DNA"/>
</dbReference>
<keyword evidence="4 10" id="KW-1133">Transmembrane helix</keyword>
<keyword evidence="3 10" id="KW-0812">Transmembrane</keyword>
<dbReference type="Proteomes" id="UP000019132">
    <property type="component" value="Unassembled WGS sequence"/>
</dbReference>
<dbReference type="Pfam" id="PF00520">
    <property type="entry name" value="Ion_trans"/>
    <property type="match status" value="2"/>
</dbReference>
<feature type="domain" description="Cyclic nucleotide-binding" evidence="11">
    <location>
        <begin position="351"/>
        <end position="433"/>
    </location>
</feature>
<comment type="subcellular location">
    <subcellularLocation>
        <location evidence="1">Membrane</location>
        <topology evidence="1">Multi-pass membrane protein</topology>
    </subcellularLocation>
</comment>
<dbReference type="InParanoid" id="K3WAT1"/>
<dbReference type="InterPro" id="IPR005821">
    <property type="entry name" value="Ion_trans_dom"/>
</dbReference>
<proteinExistence type="predicted"/>
<keyword evidence="2" id="KW-0813">Transport</keyword>
<feature type="transmembrane region" description="Helical" evidence="10">
    <location>
        <begin position="33"/>
        <end position="53"/>
    </location>
</feature>
<dbReference type="GO" id="GO:0016020">
    <property type="term" value="C:membrane"/>
    <property type="evidence" value="ECO:0007669"/>
    <property type="project" value="UniProtKB-SubCell"/>
</dbReference>
<feature type="transmembrane region" description="Helical" evidence="10">
    <location>
        <begin position="572"/>
        <end position="593"/>
    </location>
</feature>
<feature type="compositionally biased region" description="Basic and acidic residues" evidence="9">
    <location>
        <begin position="1600"/>
        <end position="1614"/>
    </location>
</feature>
<evidence type="ECO:0000256" key="9">
    <source>
        <dbReference type="SAM" id="MobiDB-lite"/>
    </source>
</evidence>
<feature type="transmembrane region" description="Helical" evidence="10">
    <location>
        <begin position="1272"/>
        <end position="1290"/>
    </location>
</feature>
<dbReference type="PROSITE" id="PS50042">
    <property type="entry name" value="CNMP_BINDING_3"/>
    <property type="match status" value="3"/>
</dbReference>